<protein>
    <submittedName>
        <fullName evidence="3">DUF6299 family protein</fullName>
    </submittedName>
</protein>
<name>A0ABT1Q4W3_9ACTN</name>
<reference evidence="3" key="1">
    <citation type="submission" date="2022-06" db="EMBL/GenBank/DDBJ databases">
        <title>Draft genome sequence of Streptomyces sp. RB6PN25 isolated from peat swamp forest in Thailand.</title>
        <authorList>
            <person name="Duangmal K."/>
            <person name="Klaysubun C."/>
        </authorList>
    </citation>
    <scope>NUCLEOTIDE SEQUENCE</scope>
    <source>
        <strain evidence="3">RB6PN25</strain>
    </source>
</reference>
<evidence type="ECO:0000259" key="2">
    <source>
        <dbReference type="Pfam" id="PF19816"/>
    </source>
</evidence>
<dbReference type="EMBL" id="JANFNG010000047">
    <property type="protein sequence ID" value="MCQ4084972.1"/>
    <property type="molecule type" value="Genomic_DNA"/>
</dbReference>
<feature type="chain" id="PRO_5046113547" evidence="1">
    <location>
        <begin position="34"/>
        <end position="151"/>
    </location>
</feature>
<evidence type="ECO:0000313" key="3">
    <source>
        <dbReference type="EMBL" id="MCQ4084972.1"/>
    </source>
</evidence>
<proteinExistence type="predicted"/>
<dbReference type="Pfam" id="PF19816">
    <property type="entry name" value="DUF6299"/>
    <property type="match status" value="1"/>
</dbReference>
<gene>
    <name evidence="3" type="ORF">NGB36_31515</name>
</gene>
<organism evidence="3 4">
    <name type="scientific">Streptomyces humicola</name>
    <dbReference type="NCBI Taxonomy" id="2953240"/>
    <lineage>
        <taxon>Bacteria</taxon>
        <taxon>Bacillati</taxon>
        <taxon>Actinomycetota</taxon>
        <taxon>Actinomycetes</taxon>
        <taxon>Kitasatosporales</taxon>
        <taxon>Streptomycetaceae</taxon>
        <taxon>Streptomyces</taxon>
    </lineage>
</organism>
<dbReference type="InterPro" id="IPR046266">
    <property type="entry name" value="DUF6299"/>
</dbReference>
<dbReference type="Proteomes" id="UP001057702">
    <property type="component" value="Unassembled WGS sequence"/>
</dbReference>
<feature type="domain" description="DUF6299" evidence="2">
    <location>
        <begin position="38"/>
        <end position="147"/>
    </location>
</feature>
<evidence type="ECO:0000256" key="1">
    <source>
        <dbReference type="SAM" id="SignalP"/>
    </source>
</evidence>
<keyword evidence="1" id="KW-0732">Signal</keyword>
<keyword evidence="4" id="KW-1185">Reference proteome</keyword>
<comment type="caution">
    <text evidence="3">The sequence shown here is derived from an EMBL/GenBank/DDBJ whole genome shotgun (WGS) entry which is preliminary data.</text>
</comment>
<evidence type="ECO:0000313" key="4">
    <source>
        <dbReference type="Proteomes" id="UP001057702"/>
    </source>
</evidence>
<feature type="signal peptide" evidence="1">
    <location>
        <begin position="1"/>
        <end position="33"/>
    </location>
</feature>
<sequence>MPTRHVARHVVGAVATALLAAAASVPATASAFADDAGNTVTVDPVGRLAHDGTITLEGTYRCTGDGSDGPVYVSSALEQRKASNGIGGTPAVCDGSLHRWHNSQRPDSTTYTHGRAHVTATLMKLGQDWGIPLPRFLAVHQQDVTLVPSDR</sequence>
<accession>A0ABT1Q4W3</accession>
<dbReference type="RefSeq" id="WP_255924059.1">
    <property type="nucleotide sequence ID" value="NZ_JANFNG010000047.1"/>
</dbReference>